<dbReference type="EMBL" id="LACB01000142">
    <property type="protein sequence ID" value="KAJ9487813.1"/>
    <property type="molecule type" value="Genomic_DNA"/>
</dbReference>
<evidence type="ECO:0000259" key="1">
    <source>
        <dbReference type="Pfam" id="PF07883"/>
    </source>
</evidence>
<dbReference type="PANTHER" id="PTHR36156:SF2">
    <property type="entry name" value="CUPIN TYPE-2 DOMAIN-CONTAINING PROTEIN"/>
    <property type="match status" value="1"/>
</dbReference>
<dbReference type="InterPro" id="IPR014710">
    <property type="entry name" value="RmlC-like_jellyroll"/>
</dbReference>
<name>A0AAI9X959_PENTH</name>
<reference evidence="2" key="1">
    <citation type="submission" date="2015-06" db="EMBL/GenBank/DDBJ databases">
        <authorList>
            <person name="Nguyen H."/>
        </authorList>
    </citation>
    <scope>NUCLEOTIDE SEQUENCE</scope>
    <source>
        <strain evidence="2">DAOM 180753</strain>
    </source>
</reference>
<comment type="caution">
    <text evidence="2">The sequence shown here is derived from an EMBL/GenBank/DDBJ whole genome shotgun (WGS) entry which is preliminary data.</text>
</comment>
<dbReference type="PANTHER" id="PTHR36156">
    <property type="entry name" value="SLR2101 PROTEIN"/>
    <property type="match status" value="1"/>
</dbReference>
<organism evidence="2 3">
    <name type="scientific">Penicillium thymicola</name>
    <dbReference type="NCBI Taxonomy" id="293382"/>
    <lineage>
        <taxon>Eukaryota</taxon>
        <taxon>Fungi</taxon>
        <taxon>Dikarya</taxon>
        <taxon>Ascomycota</taxon>
        <taxon>Pezizomycotina</taxon>
        <taxon>Eurotiomycetes</taxon>
        <taxon>Eurotiomycetidae</taxon>
        <taxon>Eurotiales</taxon>
        <taxon>Aspergillaceae</taxon>
        <taxon>Penicillium</taxon>
    </lineage>
</organism>
<dbReference type="Proteomes" id="UP001227192">
    <property type="component" value="Unassembled WGS sequence"/>
</dbReference>
<dbReference type="InterPro" id="IPR047142">
    <property type="entry name" value="OryJ/VirC-like"/>
</dbReference>
<dbReference type="Pfam" id="PF07883">
    <property type="entry name" value="Cupin_2"/>
    <property type="match status" value="1"/>
</dbReference>
<dbReference type="AlphaFoldDB" id="A0AAI9X959"/>
<keyword evidence="3" id="KW-1185">Reference proteome</keyword>
<evidence type="ECO:0000313" key="2">
    <source>
        <dbReference type="EMBL" id="KAJ9487813.1"/>
    </source>
</evidence>
<evidence type="ECO:0000313" key="3">
    <source>
        <dbReference type="Proteomes" id="UP001227192"/>
    </source>
</evidence>
<feature type="domain" description="Cupin type-2" evidence="1">
    <location>
        <begin position="76"/>
        <end position="143"/>
    </location>
</feature>
<dbReference type="SUPFAM" id="SSF51182">
    <property type="entry name" value="RmlC-like cupins"/>
    <property type="match status" value="1"/>
</dbReference>
<dbReference type="CDD" id="cd02231">
    <property type="entry name" value="cupin_BLL6423-like"/>
    <property type="match status" value="1"/>
</dbReference>
<gene>
    <name evidence="2" type="ORF">VN97_g5479</name>
</gene>
<dbReference type="Gene3D" id="2.20.70.150">
    <property type="match status" value="1"/>
</dbReference>
<sequence length="165" mass="17647">MSSSPLPPIRRIVTSHNTRAQATIAYDTAIPSKIQPHGVGEALLWSTDTIPADVTSPVDKATAQVGFTNGGSIFRIVDLPPQSVGGLHRTISLDYVVVLKGAVVLTLDDGTRIEVGQGDVVVQQASMHGWDNERDEWARLLCVMAPADTPVFGGKSLDSDLRFLS</sequence>
<dbReference type="InterPro" id="IPR011051">
    <property type="entry name" value="RmlC_Cupin_sf"/>
</dbReference>
<dbReference type="InterPro" id="IPR013096">
    <property type="entry name" value="Cupin_2"/>
</dbReference>
<dbReference type="Gene3D" id="2.60.120.10">
    <property type="entry name" value="Jelly Rolls"/>
    <property type="match status" value="1"/>
</dbReference>
<accession>A0AAI9X959</accession>
<protein>
    <recommendedName>
        <fullName evidence="1">Cupin type-2 domain-containing protein</fullName>
    </recommendedName>
</protein>
<proteinExistence type="predicted"/>
<reference evidence="2" key="2">
    <citation type="journal article" date="2016" name="Fungal Biol.">
        <title>Ochratoxin A production by Penicillium thymicola.</title>
        <authorList>
            <person name="Nguyen H.D.T."/>
            <person name="McMullin D.R."/>
            <person name="Ponomareva E."/>
            <person name="Riley R."/>
            <person name="Pomraning K.R."/>
            <person name="Baker S.E."/>
            <person name="Seifert K.A."/>
        </authorList>
    </citation>
    <scope>NUCLEOTIDE SEQUENCE</scope>
    <source>
        <strain evidence="2">DAOM 180753</strain>
    </source>
</reference>